<dbReference type="PIRSF" id="PIRSF005859">
    <property type="entry name" value="PBR"/>
    <property type="match status" value="1"/>
</dbReference>
<dbReference type="EMBL" id="JAZGQO010000015">
    <property type="protein sequence ID" value="KAK6169239.1"/>
    <property type="molecule type" value="Genomic_DNA"/>
</dbReference>
<comment type="similarity">
    <text evidence="2">Belongs to the TspO/BZRP family.</text>
</comment>
<evidence type="ECO:0000256" key="1">
    <source>
        <dbReference type="ARBA" id="ARBA00004141"/>
    </source>
</evidence>
<dbReference type="AlphaFoldDB" id="A0AAN8GHN5"/>
<dbReference type="PANTHER" id="PTHR10057">
    <property type="entry name" value="PERIPHERAL-TYPE BENZODIAZEPINE RECEPTOR"/>
    <property type="match status" value="1"/>
</dbReference>
<dbReference type="Gene3D" id="1.20.1260.100">
    <property type="entry name" value="TspO/MBR protein"/>
    <property type="match status" value="1"/>
</dbReference>
<keyword evidence="3 6" id="KW-0812">Transmembrane</keyword>
<accession>A0AAN8GHN5</accession>
<evidence type="ECO:0000256" key="4">
    <source>
        <dbReference type="ARBA" id="ARBA00022989"/>
    </source>
</evidence>
<comment type="caution">
    <text evidence="7">The sequence shown here is derived from an EMBL/GenBank/DDBJ whole genome shotgun (WGS) entry which is preliminary data.</text>
</comment>
<proteinExistence type="inferred from homology"/>
<keyword evidence="8" id="KW-1185">Reference proteome</keyword>
<comment type="subcellular location">
    <subcellularLocation>
        <location evidence="1">Membrane</location>
        <topology evidence="1">Multi-pass membrane protein</topology>
    </subcellularLocation>
</comment>
<evidence type="ECO:0000313" key="8">
    <source>
        <dbReference type="Proteomes" id="UP001347796"/>
    </source>
</evidence>
<feature type="transmembrane region" description="Helical" evidence="6">
    <location>
        <begin position="134"/>
        <end position="154"/>
    </location>
</feature>
<dbReference type="InterPro" id="IPR004307">
    <property type="entry name" value="TspO_MBR"/>
</dbReference>
<protein>
    <recommendedName>
        <fullName evidence="9">Translocator protein</fullName>
    </recommendedName>
</protein>
<dbReference type="GO" id="GO:0033013">
    <property type="term" value="P:tetrapyrrole metabolic process"/>
    <property type="evidence" value="ECO:0007669"/>
    <property type="project" value="UniProtKB-ARBA"/>
</dbReference>
<feature type="transmembrane region" description="Helical" evidence="6">
    <location>
        <begin position="6"/>
        <end position="25"/>
    </location>
</feature>
<sequence length="162" mass="18303">MAEYLRPAFAIILPNLGGFAGLFVTRSNNSRHWYQNLNKPWRPSGGVIGPIWTYLYCTMGYASYLVWRDGGGFNGRARLPLAVFGTQLALNWAWTPIFFGAKKLDLATIEIGALWGAIVATIVTFKPINKTSSYLLLPYLGWISVASCINYYIWRNNKDRQD</sequence>
<dbReference type="Proteomes" id="UP001347796">
    <property type="component" value="Unassembled WGS sequence"/>
</dbReference>
<feature type="transmembrane region" description="Helical" evidence="6">
    <location>
        <begin position="79"/>
        <end position="99"/>
    </location>
</feature>
<feature type="transmembrane region" description="Helical" evidence="6">
    <location>
        <begin position="111"/>
        <end position="128"/>
    </location>
</feature>
<dbReference type="Pfam" id="PF03073">
    <property type="entry name" value="TspO_MBR"/>
    <property type="match status" value="1"/>
</dbReference>
<gene>
    <name evidence="7" type="ORF">SNE40_020324</name>
</gene>
<dbReference type="GO" id="GO:0005741">
    <property type="term" value="C:mitochondrial outer membrane"/>
    <property type="evidence" value="ECO:0007669"/>
    <property type="project" value="TreeGrafter"/>
</dbReference>
<dbReference type="FunFam" id="1.20.1260.100:FF:000001">
    <property type="entry name" value="translocator protein 2"/>
    <property type="match status" value="1"/>
</dbReference>
<keyword evidence="5 6" id="KW-0472">Membrane</keyword>
<reference evidence="7 8" key="1">
    <citation type="submission" date="2024-01" db="EMBL/GenBank/DDBJ databases">
        <title>The genome of the rayed Mediterranean limpet Patella caerulea (Linnaeus, 1758).</title>
        <authorList>
            <person name="Anh-Thu Weber A."/>
            <person name="Halstead-Nussloch G."/>
        </authorList>
    </citation>
    <scope>NUCLEOTIDE SEQUENCE [LARGE SCALE GENOMIC DNA]</scope>
    <source>
        <strain evidence="7">AATW-2023a</strain>
        <tissue evidence="7">Whole specimen</tissue>
    </source>
</reference>
<evidence type="ECO:0000256" key="5">
    <source>
        <dbReference type="ARBA" id="ARBA00023136"/>
    </source>
</evidence>
<name>A0AAN8GHN5_PATCE</name>
<evidence type="ECO:0000256" key="2">
    <source>
        <dbReference type="ARBA" id="ARBA00007524"/>
    </source>
</evidence>
<organism evidence="7 8">
    <name type="scientific">Patella caerulea</name>
    <name type="common">Rayed Mediterranean limpet</name>
    <dbReference type="NCBI Taxonomy" id="87958"/>
    <lineage>
        <taxon>Eukaryota</taxon>
        <taxon>Metazoa</taxon>
        <taxon>Spiralia</taxon>
        <taxon>Lophotrochozoa</taxon>
        <taxon>Mollusca</taxon>
        <taxon>Gastropoda</taxon>
        <taxon>Patellogastropoda</taxon>
        <taxon>Patelloidea</taxon>
        <taxon>Patellidae</taxon>
        <taxon>Patella</taxon>
    </lineage>
</organism>
<dbReference type="CDD" id="cd15904">
    <property type="entry name" value="TSPO_MBR"/>
    <property type="match status" value="1"/>
</dbReference>
<dbReference type="InterPro" id="IPR038330">
    <property type="entry name" value="TspO/MBR-related_sf"/>
</dbReference>
<dbReference type="PANTHER" id="PTHR10057:SF0">
    <property type="entry name" value="TRANSLOCATOR PROTEIN"/>
    <property type="match status" value="1"/>
</dbReference>
<evidence type="ECO:0000256" key="6">
    <source>
        <dbReference type="SAM" id="Phobius"/>
    </source>
</evidence>
<evidence type="ECO:0008006" key="9">
    <source>
        <dbReference type="Google" id="ProtNLM"/>
    </source>
</evidence>
<evidence type="ECO:0000256" key="3">
    <source>
        <dbReference type="ARBA" id="ARBA00022692"/>
    </source>
</evidence>
<feature type="transmembrane region" description="Helical" evidence="6">
    <location>
        <begin position="46"/>
        <end position="67"/>
    </location>
</feature>
<keyword evidence="4 6" id="KW-1133">Transmembrane helix</keyword>
<evidence type="ECO:0000313" key="7">
    <source>
        <dbReference type="EMBL" id="KAK6169239.1"/>
    </source>
</evidence>